<keyword evidence="3" id="KW-1185">Reference proteome</keyword>
<evidence type="ECO:0000313" key="3">
    <source>
        <dbReference type="Proteomes" id="UP000722485"/>
    </source>
</evidence>
<reference evidence="2" key="1">
    <citation type="submission" date="2020-03" db="EMBL/GenBank/DDBJ databases">
        <title>Draft Genome Sequence of Cylindrodendrum hubeiense.</title>
        <authorList>
            <person name="Buettner E."/>
            <person name="Kellner H."/>
        </authorList>
    </citation>
    <scope>NUCLEOTIDE SEQUENCE</scope>
    <source>
        <strain evidence="2">IHI 201604</strain>
    </source>
</reference>
<accession>A0A9P5HIA2</accession>
<evidence type="ECO:0000313" key="2">
    <source>
        <dbReference type="EMBL" id="KAF7554707.1"/>
    </source>
</evidence>
<feature type="region of interest" description="Disordered" evidence="1">
    <location>
        <begin position="49"/>
        <end position="101"/>
    </location>
</feature>
<organism evidence="2 3">
    <name type="scientific">Cylindrodendrum hubeiense</name>
    <dbReference type="NCBI Taxonomy" id="595255"/>
    <lineage>
        <taxon>Eukaryota</taxon>
        <taxon>Fungi</taxon>
        <taxon>Dikarya</taxon>
        <taxon>Ascomycota</taxon>
        <taxon>Pezizomycotina</taxon>
        <taxon>Sordariomycetes</taxon>
        <taxon>Hypocreomycetidae</taxon>
        <taxon>Hypocreales</taxon>
        <taxon>Nectriaceae</taxon>
        <taxon>Cylindrodendrum</taxon>
    </lineage>
</organism>
<protein>
    <submittedName>
        <fullName evidence="2">Uncharacterized protein</fullName>
    </submittedName>
</protein>
<dbReference type="Proteomes" id="UP000722485">
    <property type="component" value="Unassembled WGS sequence"/>
</dbReference>
<gene>
    <name evidence="2" type="ORF">G7Z17_g2740</name>
</gene>
<proteinExistence type="predicted"/>
<sequence>MATAESIMNVVVSEPFIPPAQQQYPQQIHSINVRHHRPATCLSDLATASSLGPSILGPAHPSPTPSSPTPSSPTPQTVVTLAKPGSDSSGTTQRARSPAQR</sequence>
<dbReference type="AlphaFoldDB" id="A0A9P5HIA2"/>
<dbReference type="EMBL" id="JAANBB010000029">
    <property type="protein sequence ID" value="KAF7554707.1"/>
    <property type="molecule type" value="Genomic_DNA"/>
</dbReference>
<feature type="compositionally biased region" description="Pro residues" evidence="1">
    <location>
        <begin position="60"/>
        <end position="73"/>
    </location>
</feature>
<name>A0A9P5HIA2_9HYPO</name>
<feature type="compositionally biased region" description="Polar residues" evidence="1">
    <location>
        <begin position="86"/>
        <end position="101"/>
    </location>
</feature>
<evidence type="ECO:0000256" key="1">
    <source>
        <dbReference type="SAM" id="MobiDB-lite"/>
    </source>
</evidence>
<comment type="caution">
    <text evidence="2">The sequence shown here is derived from an EMBL/GenBank/DDBJ whole genome shotgun (WGS) entry which is preliminary data.</text>
</comment>